<proteinExistence type="inferred from homology"/>
<dbReference type="InterPro" id="IPR019330">
    <property type="entry name" value="MESD"/>
</dbReference>
<evidence type="ECO:0000256" key="1">
    <source>
        <dbReference type="ARBA" id="ARBA00004240"/>
    </source>
</evidence>
<dbReference type="GO" id="GO:0006457">
    <property type="term" value="P:protein folding"/>
    <property type="evidence" value="ECO:0007669"/>
    <property type="project" value="InterPro"/>
</dbReference>
<evidence type="ECO:0000256" key="8">
    <source>
        <dbReference type="SAM" id="SignalP"/>
    </source>
</evidence>
<evidence type="ECO:0000313" key="9">
    <source>
        <dbReference type="EMBL" id="CDL95970.1"/>
    </source>
</evidence>
<feature type="signal peptide" evidence="8">
    <location>
        <begin position="1"/>
        <end position="22"/>
    </location>
</feature>
<evidence type="ECO:0000256" key="3">
    <source>
        <dbReference type="ARBA" id="ARBA00022687"/>
    </source>
</evidence>
<dbReference type="PANTHER" id="PTHR17600:SF2">
    <property type="entry name" value="LRP CHAPERONE MESD"/>
    <property type="match status" value="1"/>
</dbReference>
<evidence type="ECO:0000256" key="4">
    <source>
        <dbReference type="ARBA" id="ARBA00022729"/>
    </source>
</evidence>
<keyword evidence="6" id="KW-0143">Chaperone</keyword>
<feature type="compositionally biased region" description="Basic and acidic residues" evidence="7">
    <location>
        <begin position="72"/>
        <end position="86"/>
    </location>
</feature>
<evidence type="ECO:0000256" key="5">
    <source>
        <dbReference type="ARBA" id="ARBA00022824"/>
    </source>
</evidence>
<evidence type="ECO:0000256" key="6">
    <source>
        <dbReference type="ARBA" id="ARBA00023186"/>
    </source>
</evidence>
<dbReference type="Gene3D" id="3.30.70.260">
    <property type="match status" value="1"/>
</dbReference>
<dbReference type="Pfam" id="PF10185">
    <property type="entry name" value="Mesd"/>
    <property type="match status" value="1"/>
</dbReference>
<accession>W6NGT1</accession>
<gene>
    <name evidence="9" type="ORF">HCOI_01668300</name>
</gene>
<keyword evidence="3" id="KW-0879">Wnt signaling pathway</keyword>
<evidence type="ECO:0000256" key="2">
    <source>
        <dbReference type="ARBA" id="ARBA00011068"/>
    </source>
</evidence>
<dbReference type="GO" id="GO:0016055">
    <property type="term" value="P:Wnt signaling pathway"/>
    <property type="evidence" value="ECO:0007669"/>
    <property type="project" value="UniProtKB-KW"/>
</dbReference>
<dbReference type="EMBL" id="CAVP010059653">
    <property type="protein sequence ID" value="CDL95970.1"/>
    <property type="molecule type" value="Genomic_DNA"/>
</dbReference>
<dbReference type="OrthoDB" id="75833at2759"/>
<protein>
    <submittedName>
        <fullName evidence="9">Mesoderm development candidate 2 domain containing protein</fullName>
    </submittedName>
</protein>
<feature type="region of interest" description="Disordered" evidence="7">
    <location>
        <begin position="24"/>
        <end position="86"/>
    </location>
</feature>
<reference evidence="9" key="2">
    <citation type="submission" date="2013-05" db="EMBL/GenBank/DDBJ databases">
        <title>The genome and transcriptome of Haemonchus contortus: a key model parasite for drug and vaccine discovery.</title>
        <authorList>
            <person name="Laing R."/>
            <person name="Kikuchi T."/>
            <person name="Martinelli A."/>
            <person name="Tsai I.J."/>
            <person name="Beech R.N."/>
            <person name="Redman E."/>
            <person name="Holroyd N."/>
            <person name="Bartley D.J."/>
            <person name="Beasley H."/>
            <person name="Britton C."/>
            <person name="Curran D."/>
            <person name="Devaney E."/>
            <person name="Gilabert A."/>
            <person name="Jackson F."/>
            <person name="Hunt M."/>
            <person name="Johnston S."/>
            <person name="Kryukov I."/>
            <person name="Li K."/>
            <person name="Morrison A.A."/>
            <person name="Reid A.J."/>
            <person name="Sargison N."/>
            <person name="Saunders G."/>
            <person name="Wasmuth J.D."/>
            <person name="Wolstenholme A."/>
            <person name="Berriman M."/>
            <person name="Gilleard J.S."/>
            <person name="Cotton J.A."/>
        </authorList>
    </citation>
    <scope>NUCLEOTIDE SEQUENCE [LARGE SCALE GENOMIC DNA]</scope>
    <source>
        <strain evidence="9">ISE/inbred ISE</strain>
    </source>
</reference>
<organism evidence="9">
    <name type="scientific">Haemonchus contortus</name>
    <name type="common">Barber pole worm</name>
    <dbReference type="NCBI Taxonomy" id="6289"/>
    <lineage>
        <taxon>Eukaryota</taxon>
        <taxon>Metazoa</taxon>
        <taxon>Ecdysozoa</taxon>
        <taxon>Nematoda</taxon>
        <taxon>Chromadorea</taxon>
        <taxon>Rhabditida</taxon>
        <taxon>Rhabditina</taxon>
        <taxon>Rhabditomorpha</taxon>
        <taxon>Strongyloidea</taxon>
        <taxon>Trichostrongylidae</taxon>
        <taxon>Haemonchus</taxon>
    </lineage>
</organism>
<sequence>MLRYVLVALVIFILDETILIRSSQIPSPTGTSTGTPRRKKDVTSYSEADLERLYDEWEKNDPDKDEDDDDEALKKKPKAVDLKGLDGKNPEEILKRTKKGETLMMFVNVRDPQVPSRKDRPYTNKMTELWRVMLLNNHIQSQVFLIDDDRAIFMFPDGSQAFEAKDFLLKQIEVTEITLEGQQYFGAGAANKEEL</sequence>
<keyword evidence="4 8" id="KW-0732">Signal</keyword>
<reference evidence="9" key="1">
    <citation type="submission" date="2013-03" db="EMBL/GenBank/DDBJ databases">
        <authorList>
            <person name="Aslett M."/>
        </authorList>
    </citation>
    <scope>NUCLEOTIDE SEQUENCE [LARGE SCALE GENOMIC DNA]</scope>
    <source>
        <strain evidence="9">ISE/inbred ISE</strain>
    </source>
</reference>
<dbReference type="GO" id="GO:0005783">
    <property type="term" value="C:endoplasmic reticulum"/>
    <property type="evidence" value="ECO:0007669"/>
    <property type="project" value="UniProtKB-SubCell"/>
</dbReference>
<evidence type="ECO:0000256" key="7">
    <source>
        <dbReference type="SAM" id="MobiDB-lite"/>
    </source>
</evidence>
<name>W6NGT1_HAECO</name>
<comment type="subcellular location">
    <subcellularLocation>
        <location evidence="1">Endoplasmic reticulum</location>
    </subcellularLocation>
</comment>
<feature type="compositionally biased region" description="Basic and acidic residues" evidence="7">
    <location>
        <begin position="49"/>
        <end position="62"/>
    </location>
</feature>
<dbReference type="Gene3D" id="6.10.250.640">
    <property type="match status" value="1"/>
</dbReference>
<comment type="similarity">
    <text evidence="2">Belongs to the MESD family.</text>
</comment>
<keyword evidence="5" id="KW-0256">Endoplasmic reticulum</keyword>
<dbReference type="PANTHER" id="PTHR17600">
    <property type="entry name" value="MESODERM DEVELOPMENT CANDIDATE 2"/>
    <property type="match status" value="1"/>
</dbReference>
<feature type="chain" id="PRO_5004879545" evidence="8">
    <location>
        <begin position="23"/>
        <end position="195"/>
    </location>
</feature>
<dbReference type="AlphaFoldDB" id="W6NGT1"/>
<comment type="caution">
    <text evidence="9">The sequence shown here is derived from an EMBL/GenBank/DDBJ whole genome shotgun (WGS) entry which is preliminary data.</text>
</comment>